<accession>A0A8J7S090</accession>
<feature type="coiled-coil region" evidence="1">
    <location>
        <begin position="143"/>
        <end position="217"/>
    </location>
</feature>
<evidence type="ECO:0000256" key="1">
    <source>
        <dbReference type="SAM" id="Coils"/>
    </source>
</evidence>
<organism evidence="3 4">
    <name type="scientific">Marivibrio halodurans</name>
    <dbReference type="NCBI Taxonomy" id="2039722"/>
    <lineage>
        <taxon>Bacteria</taxon>
        <taxon>Pseudomonadati</taxon>
        <taxon>Pseudomonadota</taxon>
        <taxon>Alphaproteobacteria</taxon>
        <taxon>Rhodospirillales</taxon>
        <taxon>Rhodospirillaceae</taxon>
        <taxon>Marivibrio</taxon>
    </lineage>
</organism>
<protein>
    <submittedName>
        <fullName evidence="3">Uncharacterized protein</fullName>
    </submittedName>
</protein>
<reference evidence="3" key="1">
    <citation type="submission" date="2021-04" db="EMBL/GenBank/DDBJ databases">
        <authorList>
            <person name="Zhang D.-C."/>
        </authorList>
    </citation>
    <scope>NUCLEOTIDE SEQUENCE</scope>
    <source>
        <strain evidence="3">CGMCC 1.15697</strain>
    </source>
</reference>
<evidence type="ECO:0000313" key="3">
    <source>
        <dbReference type="EMBL" id="MBP5857915.1"/>
    </source>
</evidence>
<evidence type="ECO:0000256" key="2">
    <source>
        <dbReference type="SAM" id="Phobius"/>
    </source>
</evidence>
<feature type="transmembrane region" description="Helical" evidence="2">
    <location>
        <begin position="21"/>
        <end position="42"/>
    </location>
</feature>
<dbReference type="AlphaFoldDB" id="A0A8J7S090"/>
<proteinExistence type="predicted"/>
<keyword evidence="4" id="KW-1185">Reference proteome</keyword>
<keyword evidence="2" id="KW-0812">Transmembrane</keyword>
<dbReference type="RefSeq" id="WP_210682483.1">
    <property type="nucleotide sequence ID" value="NZ_JAGMWN010000005.1"/>
</dbReference>
<keyword evidence="2" id="KW-0472">Membrane</keyword>
<comment type="caution">
    <text evidence="3">The sequence shown here is derived from an EMBL/GenBank/DDBJ whole genome shotgun (WGS) entry which is preliminary data.</text>
</comment>
<dbReference type="EMBL" id="JAGMWN010000005">
    <property type="protein sequence ID" value="MBP5857915.1"/>
    <property type="molecule type" value="Genomic_DNA"/>
</dbReference>
<keyword evidence="1" id="KW-0175">Coiled coil</keyword>
<name>A0A8J7S090_9PROT</name>
<dbReference type="Proteomes" id="UP000672602">
    <property type="component" value="Unassembled WGS sequence"/>
</dbReference>
<sequence length="344" mass="38658">MGAFGERGAQARLRKAEVRNASVLELMLIIIFVALLMLGGAMTRLTEYEGQVEDLQSEGASREALEKRLAGAAARIGELRAQMLDLRRQLALMRDKGEEVGETLVAIDRIKEQLEGYGGGTPVETLADVEAAVTRLVRDMDAAKSARAASDDLVAEVARLEAEMSARRARAESLEQAVSRVAQSLNVPLDTPVGDVLRRVEDEVGALRSDLTSARDRVSAMEAAEQERLRKVRGYVPCWVDARDNPEFTYDVTIADYRWIVEPGWPAHRADDVRALDILHIPRNNSLTLEQWRDFAAPIYDHGRAREDDCRFRVRLYDRTTTKESYQAGLRWAERYFIAAKRSR</sequence>
<gene>
    <name evidence="3" type="ORF">KAJ83_12925</name>
</gene>
<keyword evidence="2" id="KW-1133">Transmembrane helix</keyword>
<evidence type="ECO:0000313" key="4">
    <source>
        <dbReference type="Proteomes" id="UP000672602"/>
    </source>
</evidence>
<feature type="coiled-coil region" evidence="1">
    <location>
        <begin position="38"/>
        <end position="96"/>
    </location>
</feature>